<dbReference type="InterPro" id="IPR008586">
    <property type="entry name" value="DUF868_pln"/>
</dbReference>
<feature type="region of interest" description="Disordered" evidence="1">
    <location>
        <begin position="1"/>
        <end position="25"/>
    </location>
</feature>
<dbReference type="EMBL" id="JAQQAF010000009">
    <property type="protein sequence ID" value="KAJ8459200.1"/>
    <property type="molecule type" value="Genomic_DNA"/>
</dbReference>
<evidence type="ECO:0000313" key="2">
    <source>
        <dbReference type="EMBL" id="KAJ8459200.1"/>
    </source>
</evidence>
<accession>A0AAV8PNW3</accession>
<organism evidence="2 3">
    <name type="scientific">Ensete ventricosum</name>
    <name type="common">Abyssinian banana</name>
    <name type="synonym">Musa ensete</name>
    <dbReference type="NCBI Taxonomy" id="4639"/>
    <lineage>
        <taxon>Eukaryota</taxon>
        <taxon>Viridiplantae</taxon>
        <taxon>Streptophyta</taxon>
        <taxon>Embryophyta</taxon>
        <taxon>Tracheophyta</taxon>
        <taxon>Spermatophyta</taxon>
        <taxon>Magnoliopsida</taxon>
        <taxon>Liliopsida</taxon>
        <taxon>Zingiberales</taxon>
        <taxon>Musaceae</taxon>
        <taxon>Ensete</taxon>
    </lineage>
</organism>
<comment type="caution">
    <text evidence="2">The sequence shown here is derived from an EMBL/GenBank/DDBJ whole genome shotgun (WGS) entry which is preliminary data.</text>
</comment>
<keyword evidence="3" id="KW-1185">Reference proteome</keyword>
<dbReference type="AlphaFoldDB" id="A0AAV8PNW3"/>
<dbReference type="Pfam" id="PF05910">
    <property type="entry name" value="DUF868"/>
    <property type="match status" value="1"/>
</dbReference>
<feature type="compositionally biased region" description="Low complexity" evidence="1">
    <location>
        <begin position="338"/>
        <end position="356"/>
    </location>
</feature>
<evidence type="ECO:0000256" key="1">
    <source>
        <dbReference type="SAM" id="MobiDB-lite"/>
    </source>
</evidence>
<name>A0AAV8PNW3_ENSVE</name>
<dbReference type="PANTHER" id="PTHR31972">
    <property type="entry name" value="EXPRESSED PROTEIN"/>
    <property type="match status" value="1"/>
</dbReference>
<proteinExistence type="predicted"/>
<dbReference type="PANTHER" id="PTHR31972:SF3">
    <property type="entry name" value="OS09G0416600 PROTEIN"/>
    <property type="match status" value="1"/>
</dbReference>
<evidence type="ECO:0000313" key="3">
    <source>
        <dbReference type="Proteomes" id="UP001222027"/>
    </source>
</evidence>
<protein>
    <recommendedName>
        <fullName evidence="4">DUF868 domain-containing protein</fullName>
    </recommendedName>
</protein>
<evidence type="ECO:0008006" key="4">
    <source>
        <dbReference type="Google" id="ProtNLM"/>
    </source>
</evidence>
<gene>
    <name evidence="2" type="ORF">OPV22_032126</name>
</gene>
<sequence>MPESMPACFRGGGDGTPPSKAAGPSLTTSVYETHLGVAALTWSRTVLGLSLRADLRLSADDEDAEDEEEPVRFRIRPWLLWKRRGTKRFHLKDDRGHRYVDFAWDLTRASFPPGGGPEPVAGFFVAVSVDGQMLLVAGDLAEEAYKKSKARLPQTPLLSRPALVSRREHVVFVDQGGRRSYLTRARLGGRDREISIELEAKDKGRDVAMSVGVDGERILQVRRLRWKFRGSDKVDVDGCGRIQVSWDLHNWFFHSKDDAAAPHGVASAGAAETGHAVFVLRFEGEEERKQEGHIGNAMYQSPVARGYNGKHMNRNWSESSSGGDRGDRRMGRKRSLRKTSSSSSSTSSASSVSNSTVMEWASPEEVELQRARGFSLLVYAWKS</sequence>
<dbReference type="Proteomes" id="UP001222027">
    <property type="component" value="Unassembled WGS sequence"/>
</dbReference>
<reference evidence="2 3" key="1">
    <citation type="submission" date="2022-12" db="EMBL/GenBank/DDBJ databases">
        <title>Chromosome-scale assembly of the Ensete ventricosum genome.</title>
        <authorList>
            <person name="Dussert Y."/>
            <person name="Stocks J."/>
            <person name="Wendawek A."/>
            <person name="Woldeyes F."/>
            <person name="Nichols R.A."/>
            <person name="Borrell J.S."/>
        </authorList>
    </citation>
    <scope>NUCLEOTIDE SEQUENCE [LARGE SCALE GENOMIC DNA]</scope>
    <source>
        <strain evidence="3">cv. Maze</strain>
        <tissue evidence="2">Seeds</tissue>
    </source>
</reference>
<feature type="region of interest" description="Disordered" evidence="1">
    <location>
        <begin position="289"/>
        <end position="364"/>
    </location>
</feature>